<name>D5C552_NITHN</name>
<accession>D5C552</accession>
<dbReference type="Proteomes" id="UP000001844">
    <property type="component" value="Chromosome"/>
</dbReference>
<dbReference type="KEGG" id="nhl:Nhal_2177"/>
<sequence length="522" mass="59277">MSFRFCYRENAAIPRLAWCASITKGNDTVVVEHGPWVERATTFFVEGAWLGDFCKGKLRDSEVLLGSGGTLNSSEVFFFPATYPTERLHSVCNGNTLYISNSFCYLLEVSSLQLLDDYGFYETDFFSILRGHNKAVTSVPLDRKHRVTLHYHDGIAIDRDLTQRRIPRPAPPVFTNYTGYIDYLTEIIHAIYDNATDTARAIRYTPLSSLSTGYDSPACTALAKSIGCTEAITFIDSRHGHMEDATDIAKALEVTLLPVKREAYFELHQYPEAEFLATGNGGDDVVYAPLSTTLEKRLFIKGDFGDGLWNVTTKNVDNHRYGRSTTGGLGGSMSEFRLRVGFLNLPIPLLTMYRRPELNKISLSNEMSKFRLGGWYDRPIPRRMAEEAGVPRQAFGTIKKAVTQPMWIAGNIPALFTETSWDDFLRFRESKIRFGPHGRDTARRMVEEVRVRLFRKIRYGTLGWYLSKTRLRSVIEMFNLDVPRPGSGTRSGREYSLVFHWAIEKTRKRYASTGLKMISHSD</sequence>
<evidence type="ECO:0008006" key="3">
    <source>
        <dbReference type="Google" id="ProtNLM"/>
    </source>
</evidence>
<evidence type="ECO:0000313" key="1">
    <source>
        <dbReference type="EMBL" id="ADE15275.1"/>
    </source>
</evidence>
<organism evidence="1 2">
    <name type="scientific">Nitrosococcus halophilus (strain Nc4)</name>
    <dbReference type="NCBI Taxonomy" id="472759"/>
    <lineage>
        <taxon>Bacteria</taxon>
        <taxon>Pseudomonadati</taxon>
        <taxon>Pseudomonadota</taxon>
        <taxon>Gammaproteobacteria</taxon>
        <taxon>Chromatiales</taxon>
        <taxon>Chromatiaceae</taxon>
        <taxon>Nitrosococcus</taxon>
    </lineage>
</organism>
<reference evidence="2" key="1">
    <citation type="submission" date="2010-04" db="EMBL/GenBank/DDBJ databases">
        <title>Complete genome sequence of Nitrosococcus halophilus Nc4, a salt-adapted, aerobic obligate ammonia-oxidizing sulfur purple bacterium.</title>
        <authorList>
            <consortium name="US DOE Joint Genome Institute"/>
            <person name="Campbell M.A."/>
            <person name="Malfatti S.A."/>
            <person name="Chain P.S.G."/>
            <person name="Heidelberg J.F."/>
            <person name="Ward B.B."/>
            <person name="Klotz M.G."/>
        </authorList>
    </citation>
    <scope>NUCLEOTIDE SEQUENCE [LARGE SCALE GENOMIC DNA]</scope>
    <source>
        <strain evidence="2">Nc4</strain>
    </source>
</reference>
<dbReference type="EMBL" id="CP001798">
    <property type="protein sequence ID" value="ADE15275.1"/>
    <property type="molecule type" value="Genomic_DNA"/>
</dbReference>
<proteinExistence type="predicted"/>
<gene>
    <name evidence="1" type="ordered locus">Nhal_2177</name>
</gene>
<dbReference type="eggNOG" id="COG0367">
    <property type="taxonomic scope" value="Bacteria"/>
</dbReference>
<dbReference type="RefSeq" id="WP_013033139.1">
    <property type="nucleotide sequence ID" value="NC_013960.1"/>
</dbReference>
<protein>
    <recommendedName>
        <fullName evidence="3">Asparagine synthase</fullName>
    </recommendedName>
</protein>
<dbReference type="AlphaFoldDB" id="D5C552"/>
<dbReference type="OrthoDB" id="3010184at2"/>
<keyword evidence="2" id="KW-1185">Reference proteome</keyword>
<evidence type="ECO:0000313" key="2">
    <source>
        <dbReference type="Proteomes" id="UP000001844"/>
    </source>
</evidence>
<dbReference type="HOGENOM" id="CLU_521601_0_0_6"/>